<gene>
    <name evidence="4" type="ORF">GCK72_020254</name>
</gene>
<proteinExistence type="predicted"/>
<evidence type="ECO:0000256" key="1">
    <source>
        <dbReference type="ARBA" id="ARBA00004123"/>
    </source>
</evidence>
<evidence type="ECO:0000256" key="2">
    <source>
        <dbReference type="ARBA" id="ARBA00023242"/>
    </source>
</evidence>
<dbReference type="PANTHER" id="PTHR46094">
    <property type="entry name" value="INTEGRATOR COMPLEX SUBUNIT 9"/>
    <property type="match status" value="1"/>
</dbReference>
<dbReference type="KEGG" id="crq:GCK72_020254"/>
<comment type="subcellular location">
    <subcellularLocation>
        <location evidence="1">Nucleus</location>
    </subcellularLocation>
</comment>
<dbReference type="Proteomes" id="UP000483820">
    <property type="component" value="Chromosome V"/>
</dbReference>
<dbReference type="Gene3D" id="3.40.50.10890">
    <property type="match status" value="1"/>
</dbReference>
<dbReference type="RefSeq" id="XP_053582393.1">
    <property type="nucleotide sequence ID" value="XM_053733480.1"/>
</dbReference>
<dbReference type="PANTHER" id="PTHR46094:SF1">
    <property type="entry name" value="INTEGRATOR COMPLEX SUBUNIT 9"/>
    <property type="match status" value="1"/>
</dbReference>
<dbReference type="Gene3D" id="3.60.15.10">
    <property type="entry name" value="Ribonuclease Z/Hydroxyacylglutathione hydrolase-like"/>
    <property type="match status" value="1"/>
</dbReference>
<dbReference type="AlphaFoldDB" id="A0A6A5GEM2"/>
<protein>
    <recommendedName>
        <fullName evidence="3">Metallo-beta-lactamase domain-containing protein</fullName>
    </recommendedName>
</protein>
<dbReference type="GO" id="GO:0032039">
    <property type="term" value="C:integrator complex"/>
    <property type="evidence" value="ECO:0007669"/>
    <property type="project" value="InterPro"/>
</dbReference>
<dbReference type="CTD" id="9820251"/>
<dbReference type="Pfam" id="PF16661">
    <property type="entry name" value="Lactamase_B_6"/>
    <property type="match status" value="1"/>
</dbReference>
<reference evidence="4 5" key="1">
    <citation type="submission" date="2019-12" db="EMBL/GenBank/DDBJ databases">
        <title>Chromosome-level assembly of the Caenorhabditis remanei genome.</title>
        <authorList>
            <person name="Teterina A.A."/>
            <person name="Willis J.H."/>
            <person name="Phillips P.C."/>
        </authorList>
    </citation>
    <scope>NUCLEOTIDE SEQUENCE [LARGE SCALE GENOMIC DNA]</scope>
    <source>
        <strain evidence="4 5">PX506</strain>
        <tissue evidence="4">Whole organism</tissue>
    </source>
</reference>
<dbReference type="InterPro" id="IPR001279">
    <property type="entry name" value="Metallo-B-lactamas"/>
</dbReference>
<dbReference type="GO" id="GO:0034472">
    <property type="term" value="P:snRNA 3'-end processing"/>
    <property type="evidence" value="ECO:0007669"/>
    <property type="project" value="TreeGrafter"/>
</dbReference>
<accession>A0A6A5GEM2</accession>
<evidence type="ECO:0000313" key="5">
    <source>
        <dbReference type="Proteomes" id="UP000483820"/>
    </source>
</evidence>
<dbReference type="GeneID" id="9820251"/>
<name>A0A6A5GEM2_CAERE</name>
<dbReference type="SUPFAM" id="SSF56281">
    <property type="entry name" value="Metallo-hydrolase/oxidoreductase"/>
    <property type="match status" value="1"/>
</dbReference>
<dbReference type="InterPro" id="IPR036866">
    <property type="entry name" value="RibonucZ/Hydroxyglut_hydro"/>
</dbReference>
<keyword evidence="2" id="KW-0539">Nucleus</keyword>
<dbReference type="EMBL" id="WUAV01000005">
    <property type="protein sequence ID" value="KAF1753697.1"/>
    <property type="molecule type" value="Genomic_DNA"/>
</dbReference>
<evidence type="ECO:0000259" key="3">
    <source>
        <dbReference type="Pfam" id="PF16661"/>
    </source>
</evidence>
<organism evidence="4 5">
    <name type="scientific">Caenorhabditis remanei</name>
    <name type="common">Caenorhabditis vulgaris</name>
    <dbReference type="NCBI Taxonomy" id="31234"/>
    <lineage>
        <taxon>Eukaryota</taxon>
        <taxon>Metazoa</taxon>
        <taxon>Ecdysozoa</taxon>
        <taxon>Nematoda</taxon>
        <taxon>Chromadorea</taxon>
        <taxon>Rhabditida</taxon>
        <taxon>Rhabditina</taxon>
        <taxon>Rhabditomorpha</taxon>
        <taxon>Rhabditoidea</taxon>
        <taxon>Rhabditidae</taxon>
        <taxon>Peloderinae</taxon>
        <taxon>Caenorhabditis</taxon>
    </lineage>
</organism>
<feature type="domain" description="Metallo-beta-lactamase" evidence="3">
    <location>
        <begin position="85"/>
        <end position="230"/>
    </location>
</feature>
<sequence length="656" mass="75386">MNITNFSVYAHKPCFLLEWPNARILLDTPFDFTPFFSFMPHVYQCPRIKNAHIVKKFGIPYLKELGGRFYVEGPPEIFHTDTINMETIDAILVSNYESFTGLPFYTENTGFSGKIYVTEIAFQYGKLLMEELLEFMERIEARPEDKKWKKEEVCGKFSNPPFQNPAEWRPFYTTEDMHRCLTKVITLSFNQTIDIFRIKITPVVSGHTYGSAYWTFKTENENIAYLTASNPNATDVKLMEIAPLRSVDYILVTSLSRLIDTTVQAMGVGLTRTITEVLKNHGSVILPMCPIGPIFELVEAVSDVISATPGISMDTPIYFISPVAKSAISMASISAEWMSESRQNAVYLPEEPYSHNQLIRSGRLKIYDSLYGNFSKEFRTPCIDLKAFWIRDQRLVQLNLKKYCNNRRNSGRKPYWSRPDPDLPCEEVREPFRTLPIKFLNIPMDFRMDFSTLAKMLADVKPKYVMCSSFYTKPLIRRPDLQISYEKVWPIEYDECVQLSKLSRNKQKLVTVSVHPDVVANLKFKQHPTRKVAIASVECNLSAYNDDFKLIPTNSRIVKRKYGKMTLAKVLKEMKNRNLDVVEVKGKGETVLEIQEMDAKITVKNDGTRTKITANDNETRQKLLEILRSLLVDDDGIVGRRLEGTPSPFSKPSVHK</sequence>
<evidence type="ECO:0000313" key="4">
    <source>
        <dbReference type="EMBL" id="KAF1753697.1"/>
    </source>
</evidence>
<dbReference type="InterPro" id="IPR027074">
    <property type="entry name" value="Integrator_9su"/>
</dbReference>
<comment type="caution">
    <text evidence="4">The sequence shown here is derived from an EMBL/GenBank/DDBJ whole genome shotgun (WGS) entry which is preliminary data.</text>
</comment>